<evidence type="ECO:0000313" key="5">
    <source>
        <dbReference type="Proteomes" id="UP000319716"/>
    </source>
</evidence>
<comment type="caution">
    <text evidence="4">The sequence shown here is derived from an EMBL/GenBank/DDBJ whole genome shotgun (WGS) entry which is preliminary data.</text>
</comment>
<comment type="similarity">
    <text evidence="1">Belongs to the bacterial sugar transferase family.</text>
</comment>
<evidence type="ECO:0000313" key="4">
    <source>
        <dbReference type="EMBL" id="GAY77450.1"/>
    </source>
</evidence>
<reference evidence="4 5" key="1">
    <citation type="submission" date="2017-11" db="EMBL/GenBank/DDBJ databases">
        <title>Draft Genome Sequence of Sporolactobacillus inulinus NBRC 111894 Isolated from Koso, a Japanese Sugar-Vegetable Fermented Beverage.</title>
        <authorList>
            <person name="Chiou T.Y."/>
            <person name="Oshima K."/>
            <person name="Suda W."/>
            <person name="Hattori M."/>
            <person name="Takahashi T."/>
        </authorList>
    </citation>
    <scope>NUCLEOTIDE SEQUENCE [LARGE SCALE GENOMIC DNA]</scope>
    <source>
        <strain evidence="4 5">NBRC111894</strain>
    </source>
</reference>
<dbReference type="InterPro" id="IPR003362">
    <property type="entry name" value="Bact_transf"/>
</dbReference>
<gene>
    <name evidence="4" type="ORF">NBRC111894_3004</name>
</gene>
<accession>A0A4Y1ZET1</accession>
<name>A0A4Y1ZET1_9BACL</name>
<dbReference type="EMBL" id="BEXB01000026">
    <property type="protein sequence ID" value="GAY77450.1"/>
    <property type="molecule type" value="Genomic_DNA"/>
</dbReference>
<sequence length="222" mass="24972">MFHVKPEKEIRACSGYSMVNRPQIALPEGIKMYLPIKRGFDLLAGSVGFVLAAPIIFIFALLIVLETPGSPFYVQERCGKGGKRFKLVKLRSMRKDAERGGAKWAEADDPRVTRVGRFIRKTRIDELPQFLSVLKGDMSLIGPRPERPVFTEKFDREIPGFKNRLMVKPGLTGLAQVSGGYDLSPKEKLVYDLYYVRNLSPMLEISILLRTVKVLLTGDGAR</sequence>
<feature type="transmembrane region" description="Helical" evidence="2">
    <location>
        <begin position="42"/>
        <end position="65"/>
    </location>
</feature>
<dbReference type="PANTHER" id="PTHR30576:SF0">
    <property type="entry name" value="UNDECAPRENYL-PHOSPHATE N-ACETYLGALACTOSAMINYL 1-PHOSPHATE TRANSFERASE-RELATED"/>
    <property type="match status" value="1"/>
</dbReference>
<keyword evidence="4" id="KW-0808">Transferase</keyword>
<dbReference type="AlphaFoldDB" id="A0A4Y1ZET1"/>
<dbReference type="Pfam" id="PF02397">
    <property type="entry name" value="Bac_transf"/>
    <property type="match status" value="1"/>
</dbReference>
<evidence type="ECO:0000256" key="2">
    <source>
        <dbReference type="SAM" id="Phobius"/>
    </source>
</evidence>
<dbReference type="PANTHER" id="PTHR30576">
    <property type="entry name" value="COLANIC BIOSYNTHESIS UDP-GLUCOSE LIPID CARRIER TRANSFERASE"/>
    <property type="match status" value="1"/>
</dbReference>
<dbReference type="GO" id="GO:0016780">
    <property type="term" value="F:phosphotransferase activity, for other substituted phosphate groups"/>
    <property type="evidence" value="ECO:0007669"/>
    <property type="project" value="TreeGrafter"/>
</dbReference>
<organism evidence="4 5">
    <name type="scientific">Sporolactobacillus inulinus</name>
    <dbReference type="NCBI Taxonomy" id="2078"/>
    <lineage>
        <taxon>Bacteria</taxon>
        <taxon>Bacillati</taxon>
        <taxon>Bacillota</taxon>
        <taxon>Bacilli</taxon>
        <taxon>Bacillales</taxon>
        <taxon>Sporolactobacillaceae</taxon>
        <taxon>Sporolactobacillus</taxon>
    </lineage>
</organism>
<dbReference type="Proteomes" id="UP000319716">
    <property type="component" value="Unassembled WGS sequence"/>
</dbReference>
<evidence type="ECO:0000259" key="3">
    <source>
        <dbReference type="Pfam" id="PF02397"/>
    </source>
</evidence>
<keyword evidence="2" id="KW-0472">Membrane</keyword>
<evidence type="ECO:0000256" key="1">
    <source>
        <dbReference type="ARBA" id="ARBA00006464"/>
    </source>
</evidence>
<keyword evidence="2" id="KW-1133">Transmembrane helix</keyword>
<feature type="domain" description="Bacterial sugar transferase" evidence="3">
    <location>
        <begin position="37"/>
        <end position="216"/>
    </location>
</feature>
<proteinExistence type="inferred from homology"/>
<keyword evidence="2" id="KW-0812">Transmembrane</keyword>
<protein>
    <submittedName>
        <fullName evidence="4">Sugar transferase</fullName>
    </submittedName>
</protein>